<dbReference type="EMBL" id="CP002432">
    <property type="protein sequence ID" value="ADU66934.1"/>
    <property type="molecule type" value="Genomic_DNA"/>
</dbReference>
<name>E6W3Q3_DESIS</name>
<organism evidence="5 6">
    <name type="scientific">Desulfurispirillum indicum (strain ATCC BAA-1389 / DSM 22839 / S5)</name>
    <dbReference type="NCBI Taxonomy" id="653733"/>
    <lineage>
        <taxon>Bacteria</taxon>
        <taxon>Pseudomonadati</taxon>
        <taxon>Chrysiogenota</taxon>
        <taxon>Chrysiogenia</taxon>
        <taxon>Chrysiogenales</taxon>
        <taxon>Chrysiogenaceae</taxon>
        <taxon>Desulfurispirillum</taxon>
    </lineage>
</organism>
<dbReference type="eggNOG" id="COG0860">
    <property type="taxonomic scope" value="Bacteria"/>
</dbReference>
<comment type="catalytic activity">
    <reaction evidence="1">
        <text>Hydrolyzes the link between N-acetylmuramoyl residues and L-amino acid residues in certain cell-wall glycopeptides.</text>
        <dbReference type="EC" id="3.5.1.28"/>
    </reaction>
</comment>
<dbReference type="InterPro" id="IPR002508">
    <property type="entry name" value="MurNAc-LAA_cat"/>
</dbReference>
<evidence type="ECO:0000256" key="2">
    <source>
        <dbReference type="ARBA" id="ARBA00011901"/>
    </source>
</evidence>
<keyword evidence="3 5" id="KW-0378">Hydrolase</keyword>
<dbReference type="eggNOG" id="COG1729">
    <property type="taxonomic scope" value="Bacteria"/>
</dbReference>
<feature type="domain" description="MurNAc-LAA" evidence="4">
    <location>
        <begin position="471"/>
        <end position="622"/>
    </location>
</feature>
<proteinExistence type="predicted"/>
<dbReference type="STRING" id="653733.Selin_2214"/>
<dbReference type="Pfam" id="PF01520">
    <property type="entry name" value="Amidase_3"/>
    <property type="match status" value="1"/>
</dbReference>
<accession>E6W3Q3</accession>
<dbReference type="PANTHER" id="PTHR30404:SF0">
    <property type="entry name" value="N-ACETYLMURAMOYL-L-ALANINE AMIDASE AMIC"/>
    <property type="match status" value="1"/>
</dbReference>
<dbReference type="EC" id="3.5.1.28" evidence="2"/>
<dbReference type="Gene3D" id="1.25.40.10">
    <property type="entry name" value="Tetratricopeptide repeat domain"/>
    <property type="match status" value="1"/>
</dbReference>
<evidence type="ECO:0000256" key="3">
    <source>
        <dbReference type="ARBA" id="ARBA00022801"/>
    </source>
</evidence>
<gene>
    <name evidence="5" type="ordered locus">Selin_2214</name>
</gene>
<dbReference type="FunCoup" id="E6W3Q3">
    <property type="interactions" value="254"/>
</dbReference>
<sequence>MFRRMGFLLVPLLLCMLLSAPLLGNEYNEDYFFGVKSDYERLLRNESTQFRSAWLKVIEGFELFYLNRPDSPLAPEAMYNAGDAYFRLYRLSSKDYDLEQSLSTFRTLPRRYADSEKAPDAAFQAGRIYEEEKNDILLAARLYEQLIERYPRSQAAVDALQRLDAMGDIVRSPANVSTRRPSATRSTVPTLEDPAVVKPTQVAATNPVPSPAASEEVELIKVDTFSNAEYTRAVLRFNGFDGDISLKKHWLREDRNLGMPPRLFVDLFNVRKSEKLENLELDNTQLQGIRMAQYDRETVRVVFDINSVSDFKVFVLQNPVRVVVDLISEPEPDPMAVTRNLLVAAKTPPPVAQSIQAPAAPPAAGSRGGEVLLAERSKLPASDEPEPLQLASLEPRAISLAKQLGLGVNTVVIDAGHGGRDPGAVGFNGLLEKDVVLDIALKTAAYLRRNSDLTVHLTRETDKFLPLEARTAIANTKRADLFVSIHTNAFRDPNVHGLETYYLNITSDPRAMEVAARENAISQKSVSDLQNILNDLMLNTKINESAILAQVVHNDMFHGIRRHHPQARNAGIKKAPFYVLIGAQMPSILIETGFITNPREGTLLAQESYRQALAENIAKGIIRYAENH</sequence>
<dbReference type="PANTHER" id="PTHR30404">
    <property type="entry name" value="N-ACETYLMURAMOYL-L-ALANINE AMIDASE"/>
    <property type="match status" value="1"/>
</dbReference>
<dbReference type="KEGG" id="din:Selin_2214"/>
<dbReference type="SMART" id="SM00646">
    <property type="entry name" value="Ami_3"/>
    <property type="match status" value="1"/>
</dbReference>
<dbReference type="Pfam" id="PF13174">
    <property type="entry name" value="TPR_6"/>
    <property type="match status" value="1"/>
</dbReference>
<dbReference type="InterPro" id="IPR011990">
    <property type="entry name" value="TPR-like_helical_dom_sf"/>
</dbReference>
<dbReference type="InterPro" id="IPR021731">
    <property type="entry name" value="AMIN_dom"/>
</dbReference>
<dbReference type="Gene3D" id="3.40.630.40">
    <property type="entry name" value="Zn-dependent exopeptidases"/>
    <property type="match status" value="1"/>
</dbReference>
<dbReference type="RefSeq" id="WP_013506810.1">
    <property type="nucleotide sequence ID" value="NC_014836.1"/>
</dbReference>
<evidence type="ECO:0000256" key="1">
    <source>
        <dbReference type="ARBA" id="ARBA00001561"/>
    </source>
</evidence>
<dbReference type="FunFam" id="3.40.630.40:FF:000005">
    <property type="entry name" value="N-acetylmuramoyl-L-alanine amidase (AmiA)"/>
    <property type="match status" value="1"/>
</dbReference>
<evidence type="ECO:0000259" key="4">
    <source>
        <dbReference type="SMART" id="SM00646"/>
    </source>
</evidence>
<dbReference type="SUPFAM" id="SSF53187">
    <property type="entry name" value="Zn-dependent exopeptidases"/>
    <property type="match status" value="1"/>
</dbReference>
<dbReference type="InterPro" id="IPR019734">
    <property type="entry name" value="TPR_rpt"/>
</dbReference>
<dbReference type="AlphaFoldDB" id="E6W3Q3"/>
<protein>
    <recommendedName>
        <fullName evidence="2">N-acetylmuramoyl-L-alanine amidase</fullName>
        <ecNumber evidence="2">3.5.1.28</ecNumber>
    </recommendedName>
</protein>
<dbReference type="Pfam" id="PF11741">
    <property type="entry name" value="AMIN"/>
    <property type="match status" value="1"/>
</dbReference>
<keyword evidence="6" id="KW-1185">Reference proteome</keyword>
<dbReference type="InterPro" id="IPR050695">
    <property type="entry name" value="N-acetylmuramoyl_amidase_3"/>
</dbReference>
<dbReference type="InParanoid" id="E6W3Q3"/>
<dbReference type="Proteomes" id="UP000002572">
    <property type="component" value="Chromosome"/>
</dbReference>
<dbReference type="GO" id="GO:0030288">
    <property type="term" value="C:outer membrane-bounded periplasmic space"/>
    <property type="evidence" value="ECO:0007669"/>
    <property type="project" value="TreeGrafter"/>
</dbReference>
<dbReference type="CDD" id="cd02696">
    <property type="entry name" value="MurNAc-LAA"/>
    <property type="match status" value="1"/>
</dbReference>
<dbReference type="GO" id="GO:0009253">
    <property type="term" value="P:peptidoglycan catabolic process"/>
    <property type="evidence" value="ECO:0007669"/>
    <property type="project" value="InterPro"/>
</dbReference>
<dbReference type="Gene3D" id="2.60.40.3500">
    <property type="match status" value="1"/>
</dbReference>
<evidence type="ECO:0000313" key="5">
    <source>
        <dbReference type="EMBL" id="ADU66934.1"/>
    </source>
</evidence>
<reference evidence="5 6" key="1">
    <citation type="submission" date="2010-12" db="EMBL/GenBank/DDBJ databases">
        <title>Complete sequence of Desulfurispirillum indicum S5.</title>
        <authorList>
            <consortium name="US DOE Joint Genome Institute"/>
            <person name="Lucas S."/>
            <person name="Copeland A."/>
            <person name="Lapidus A."/>
            <person name="Cheng J.-F."/>
            <person name="Goodwin L."/>
            <person name="Pitluck S."/>
            <person name="Chertkov O."/>
            <person name="Held B."/>
            <person name="Detter J.C."/>
            <person name="Han C."/>
            <person name="Tapia R."/>
            <person name="Land M."/>
            <person name="Hauser L."/>
            <person name="Kyrpides N."/>
            <person name="Ivanova N."/>
            <person name="Mikhailova N."/>
            <person name="Haggblom M."/>
            <person name="Rauschenbach I."/>
            <person name="Bini E."/>
            <person name="Woyke T."/>
        </authorList>
    </citation>
    <scope>NUCLEOTIDE SEQUENCE [LARGE SCALE GENOMIC DNA]</scope>
    <source>
        <strain evidence="6">ATCC BAA-1389 / DSM 22839 / S5</strain>
    </source>
</reference>
<dbReference type="OrthoDB" id="9763643at2"/>
<dbReference type="GO" id="GO:0008745">
    <property type="term" value="F:N-acetylmuramoyl-L-alanine amidase activity"/>
    <property type="evidence" value="ECO:0007669"/>
    <property type="project" value="UniProtKB-EC"/>
</dbReference>
<evidence type="ECO:0000313" key="6">
    <source>
        <dbReference type="Proteomes" id="UP000002572"/>
    </source>
</evidence>
<dbReference type="HOGENOM" id="CLU_014322_11_0_0"/>